<reference evidence="1 2" key="1">
    <citation type="journal article" date="2017" name="ISME J.">
        <title>Grape pomace compost harbors organohalide-respiring Dehalogenimonas species with novel reductive dehalogenase genes.</title>
        <authorList>
            <person name="Yang Y."/>
            <person name="Higgins S.A."/>
            <person name="Yan J."/>
            <person name="Simsir B."/>
            <person name="Chourey K."/>
            <person name="Iyer R."/>
            <person name="Hettich R.L."/>
            <person name="Baldwin B."/>
            <person name="Ogles D.M."/>
            <person name="Loffler F.E."/>
        </authorList>
    </citation>
    <scope>NUCLEOTIDE SEQUENCE [LARGE SCALE GENOMIC DNA]</scope>
    <source>
        <strain evidence="1 2">GP</strain>
    </source>
</reference>
<organism evidence="1 2">
    <name type="scientific">Dehalogenimonas etheniformans</name>
    <dbReference type="NCBI Taxonomy" id="1536648"/>
    <lineage>
        <taxon>Bacteria</taxon>
        <taxon>Bacillati</taxon>
        <taxon>Chloroflexota</taxon>
        <taxon>Dehalococcoidia</taxon>
        <taxon>Dehalococcoidales</taxon>
        <taxon>Dehalococcoidaceae</taxon>
        <taxon>Dehalogenimonas</taxon>
    </lineage>
</organism>
<keyword evidence="2" id="KW-1185">Reference proteome</keyword>
<name>A0A2P5P9W2_9CHLR</name>
<evidence type="ECO:0000313" key="1">
    <source>
        <dbReference type="EMBL" id="PPD59098.1"/>
    </source>
</evidence>
<dbReference type="Pfam" id="PF03692">
    <property type="entry name" value="CxxCxxCC"/>
    <property type="match status" value="1"/>
</dbReference>
<dbReference type="Proteomes" id="UP000235653">
    <property type="component" value="Unassembled WGS sequence"/>
</dbReference>
<proteinExistence type="predicted"/>
<accession>A0A2P5P9W2</accession>
<dbReference type="AlphaFoldDB" id="A0A2P5P9W2"/>
<sequence>MIYAGNMSHLLSGLLKESELAIVAQIASAKRNLHGARFDTYIDKVIEVLKVKCPEVNKLTSPELRDVVAMVDVWGVESRGMMKMLTDTCTGCGWCCSQTSTVIVDLEDTERISRQLRKKRDELFVSDGKYWHIKRCCPCQWWNPRNGHCLIYHIRPSTCRWWPLQVNEYGQDTLHNATECNYSVMVLVYKVIGALQASEQVQ</sequence>
<protein>
    <recommendedName>
        <fullName evidence="3">YkgJ family cysteine cluster protein</fullName>
    </recommendedName>
</protein>
<comment type="caution">
    <text evidence="1">The sequence shown here is derived from an EMBL/GenBank/DDBJ whole genome shotgun (WGS) entry which is preliminary data.</text>
</comment>
<evidence type="ECO:0000313" key="2">
    <source>
        <dbReference type="Proteomes" id="UP000235653"/>
    </source>
</evidence>
<dbReference type="InterPro" id="IPR005358">
    <property type="entry name" value="Puta_zinc/iron-chelating_dom"/>
</dbReference>
<gene>
    <name evidence="1" type="ORF">JP09_000755</name>
</gene>
<evidence type="ECO:0008006" key="3">
    <source>
        <dbReference type="Google" id="ProtNLM"/>
    </source>
</evidence>
<dbReference type="EMBL" id="JQAN02000002">
    <property type="protein sequence ID" value="PPD59098.1"/>
    <property type="molecule type" value="Genomic_DNA"/>
</dbReference>